<evidence type="ECO:0000256" key="2">
    <source>
        <dbReference type="ARBA" id="ARBA00023026"/>
    </source>
</evidence>
<evidence type="ECO:0000256" key="1">
    <source>
        <dbReference type="ARBA" id="ARBA00022669"/>
    </source>
</evidence>
<keyword evidence="1" id="KW-0147">Chitin-binding</keyword>
<feature type="domain" description="LysM" evidence="3">
    <location>
        <begin position="304"/>
        <end position="350"/>
    </location>
</feature>
<dbReference type="VEuPathDB" id="FungiDB:sscle_06g054180"/>
<feature type="domain" description="LysM" evidence="3">
    <location>
        <begin position="253"/>
        <end position="299"/>
    </location>
</feature>
<organism evidence="4 5">
    <name type="scientific">Sclerotinia sclerotiorum (strain ATCC 18683 / 1980 / Ss-1)</name>
    <name type="common">White mold</name>
    <name type="synonym">Whetzelinia sclerotiorum</name>
    <dbReference type="NCBI Taxonomy" id="665079"/>
    <lineage>
        <taxon>Eukaryota</taxon>
        <taxon>Fungi</taxon>
        <taxon>Dikarya</taxon>
        <taxon>Ascomycota</taxon>
        <taxon>Pezizomycotina</taxon>
        <taxon>Leotiomycetes</taxon>
        <taxon>Helotiales</taxon>
        <taxon>Sclerotiniaceae</taxon>
        <taxon>Sclerotinia</taxon>
    </lineage>
</organism>
<dbReference type="InterPro" id="IPR018392">
    <property type="entry name" value="LysM"/>
</dbReference>
<dbReference type="EMBL" id="CP017819">
    <property type="protein sequence ID" value="APA10648.1"/>
    <property type="molecule type" value="Genomic_DNA"/>
</dbReference>
<proteinExistence type="predicted"/>
<dbReference type="Pfam" id="PF01476">
    <property type="entry name" value="LysM"/>
    <property type="match status" value="1"/>
</dbReference>
<dbReference type="SMART" id="SM00257">
    <property type="entry name" value="LysM"/>
    <property type="match status" value="3"/>
</dbReference>
<evidence type="ECO:0000313" key="4">
    <source>
        <dbReference type="EMBL" id="APA10648.1"/>
    </source>
</evidence>
<keyword evidence="2" id="KW-0843">Virulence</keyword>
<dbReference type="PANTHER" id="PTHR34997:SF16">
    <property type="entry name" value="LYSM DOMAIN-CONTAINING PROTEIN"/>
    <property type="match status" value="1"/>
</dbReference>
<feature type="domain" description="LysM" evidence="3">
    <location>
        <begin position="401"/>
        <end position="449"/>
    </location>
</feature>
<dbReference type="InterPro" id="IPR052210">
    <property type="entry name" value="LysM1-like"/>
</dbReference>
<protein>
    <recommendedName>
        <fullName evidence="3">LysM domain-containing protein</fullName>
    </recommendedName>
</protein>
<dbReference type="PANTHER" id="PTHR34997">
    <property type="entry name" value="AM15"/>
    <property type="match status" value="1"/>
</dbReference>
<dbReference type="Gene3D" id="3.10.350.10">
    <property type="entry name" value="LysM domain"/>
    <property type="match status" value="3"/>
</dbReference>
<dbReference type="Proteomes" id="UP000177798">
    <property type="component" value="Chromosome 6"/>
</dbReference>
<evidence type="ECO:0000313" key="5">
    <source>
        <dbReference type="Proteomes" id="UP000177798"/>
    </source>
</evidence>
<reference evidence="5" key="1">
    <citation type="journal article" date="2017" name="Genome Biol. Evol.">
        <title>The complete genome sequence of the phytopathogenic fungus Sclerotinia sclerotiorum reveals insights into the genome architecture of broad host range pathogens.</title>
        <authorList>
            <person name="Derbyshire M."/>
            <person name="Denton-Giles M."/>
            <person name="Hegedus D."/>
            <person name="Seifbarghy S."/>
            <person name="Rollins J."/>
            <person name="van Kan J."/>
            <person name="Seidl M.F."/>
            <person name="Faino L."/>
            <person name="Mbengue M."/>
            <person name="Navaud O."/>
            <person name="Raffaele S."/>
            <person name="Hammond-Kosack K."/>
            <person name="Heard S."/>
            <person name="Oliver R."/>
        </authorList>
    </citation>
    <scope>NUCLEOTIDE SEQUENCE [LARGE SCALE GENOMIC DNA]</scope>
    <source>
        <strain evidence="5">ATCC 18683 / 1980 / Ss-1</strain>
    </source>
</reference>
<dbReference type="AlphaFoldDB" id="A0A1D9Q6S4"/>
<accession>A0A1D9Q6S4</accession>
<dbReference type="GO" id="GO:0008061">
    <property type="term" value="F:chitin binding"/>
    <property type="evidence" value="ECO:0007669"/>
    <property type="project" value="UniProtKB-KW"/>
</dbReference>
<name>A0A1D9Q6S4_SCLS1</name>
<dbReference type="InterPro" id="IPR036779">
    <property type="entry name" value="LysM_dom_sf"/>
</dbReference>
<dbReference type="PROSITE" id="PS51782">
    <property type="entry name" value="LYSM"/>
    <property type="match status" value="3"/>
</dbReference>
<gene>
    <name evidence="4" type="ORF">sscle_06g054180</name>
</gene>
<evidence type="ECO:0000259" key="3">
    <source>
        <dbReference type="PROSITE" id="PS51782"/>
    </source>
</evidence>
<sequence length="491" mass="53371">MSVIAICKTSVEAVVPFIQYQARVWSKWNVPQCFSEWAHLQSPTSSSVVSLCLLLQLGLTTAQFAIYEPDWLDSTLGDACINALSADFNCVDYVQTFMQLRYRTSLENVTLTDMICTSDCSASLKNWFDSVTANCAGKTLNDGNPTAFGGYMWAGFNETCVKDPKTKQYCNDIMFNFTDVPNIKSMPREELCHTCHIRRLAMMQSSQYSIYDDFFKEQLEYVYTQCGGTGPTTIPTALVTTIPTPTPYCVSGKRYTTLQTDTCESIANSNSVSSASLYMGNQALLPSCLTISPGISLCLPITCQTYYLQPSDTCISIEMALGLDFDQLLSYNSWLNPTCSNLQPATDFYGKIICVSPQGGTFTGTATPPVPTEPSDGYTRVSIPPPADIPIAAGTTLNCGKWHVVLTSDTCTTICVQSSIEVSLFRLVNPSLASDTCTLSLVPGTALCAGPTYSWNITAPVTSTVLESISTVVGVRRGEATMVMRGEVGCL</sequence>
<dbReference type="OrthoDB" id="5985073at2759"/>